<dbReference type="Proteomes" id="UP000244571">
    <property type="component" value="Chromosome"/>
</dbReference>
<keyword evidence="2" id="KW-0378">Hydrolase</keyword>
<dbReference type="Pfam" id="PF02113">
    <property type="entry name" value="Peptidase_S13"/>
    <property type="match status" value="1"/>
</dbReference>
<protein>
    <submittedName>
        <fullName evidence="4">D-alanyl-D-alanine carboxypeptidase/D-alanyl-D-alanine-endopeptidase</fullName>
    </submittedName>
</protein>
<keyword evidence="3" id="KW-0732">Signal</keyword>
<dbReference type="PRINTS" id="PR00922">
    <property type="entry name" value="DADACBPTASE3"/>
</dbReference>
<evidence type="ECO:0000256" key="1">
    <source>
        <dbReference type="ARBA" id="ARBA00006096"/>
    </source>
</evidence>
<keyword evidence="4" id="KW-0645">Protease</keyword>
<reference evidence="4 5" key="1">
    <citation type="submission" date="2018-04" db="EMBL/GenBank/DDBJ databases">
        <title>Bordetella sp. HZ20 isolated from seawater.</title>
        <authorList>
            <person name="Sun C."/>
        </authorList>
    </citation>
    <scope>NUCLEOTIDE SEQUENCE [LARGE SCALE GENOMIC DNA]</scope>
    <source>
        <strain evidence="4 5">HZ20</strain>
    </source>
</reference>
<sequence length="479" mass="51959">MVRSVGASIARWVSGAALSVMVAGAQAQGLPAELSDAWRKTGLPESSASFVIEKVQGARIAGLNVDEPRNPASVMKLITTWSALSDLGPDFVWQTAFLTDAKATVSDQGVLSGNLYLRPSGDPMLLLEDLWRLMRELRLRGITQIGDVIVDRSLFSDVAIDPGEFDGRPDRPYNASPDAFMVGFGAIRLVFTPDAQRNAWRGFIDPGIPGIDIDSDIQWLSGPCRSAPQVSLETIVTGDQVRFRAAGRAHGSCGEFDMYRLAFDQQTMAAKVLKTMWEEIGGSMTGQVRAGQVPADAVPVAAHESPPLAEVIRFINKRSNNVMTRVLLLTIGAQSGLRPSTIDGSVNRIKAVLGRQGLDFSTAVIENGSGLSRNASVSANQLAAMLQTAWRSPSMPEFLSSMAILGVDGTLRRRLRGPETKGYANMKTGALRDVRAIAGYVLSASGDRYVFVSMVNHPESYKAREFENTVMQWLIERRD</sequence>
<dbReference type="InterPro" id="IPR012338">
    <property type="entry name" value="Beta-lactam/transpept-like"/>
</dbReference>
<evidence type="ECO:0000256" key="3">
    <source>
        <dbReference type="SAM" id="SignalP"/>
    </source>
</evidence>
<keyword evidence="4" id="KW-0121">Carboxypeptidase</keyword>
<dbReference type="GO" id="GO:0006508">
    <property type="term" value="P:proteolysis"/>
    <property type="evidence" value="ECO:0007669"/>
    <property type="project" value="InterPro"/>
</dbReference>
<dbReference type="RefSeq" id="WP_108621111.1">
    <property type="nucleotide sequence ID" value="NZ_CP028901.1"/>
</dbReference>
<organism evidence="4 5">
    <name type="scientific">Orrella marina</name>
    <dbReference type="NCBI Taxonomy" id="2163011"/>
    <lineage>
        <taxon>Bacteria</taxon>
        <taxon>Pseudomonadati</taxon>
        <taxon>Pseudomonadota</taxon>
        <taxon>Betaproteobacteria</taxon>
        <taxon>Burkholderiales</taxon>
        <taxon>Alcaligenaceae</taxon>
        <taxon>Orrella</taxon>
    </lineage>
</organism>
<dbReference type="InterPro" id="IPR000667">
    <property type="entry name" value="Peptidase_S13"/>
</dbReference>
<name>A0A2R4XIP0_9BURK</name>
<dbReference type="Gene3D" id="3.50.80.20">
    <property type="entry name" value="D-Ala-D-Ala carboxypeptidase C, peptidase S13"/>
    <property type="match status" value="1"/>
</dbReference>
<dbReference type="GO" id="GO:0000270">
    <property type="term" value="P:peptidoglycan metabolic process"/>
    <property type="evidence" value="ECO:0007669"/>
    <property type="project" value="TreeGrafter"/>
</dbReference>
<accession>A0A2R4XIP0</accession>
<dbReference type="PANTHER" id="PTHR30023">
    <property type="entry name" value="D-ALANYL-D-ALANINE CARBOXYPEPTIDASE"/>
    <property type="match status" value="1"/>
</dbReference>
<proteinExistence type="inferred from homology"/>
<feature type="signal peptide" evidence="3">
    <location>
        <begin position="1"/>
        <end position="27"/>
    </location>
</feature>
<dbReference type="KEGG" id="boz:DBV39_08190"/>
<dbReference type="Gene3D" id="3.40.710.10">
    <property type="entry name" value="DD-peptidase/beta-lactamase superfamily"/>
    <property type="match status" value="1"/>
</dbReference>
<evidence type="ECO:0000313" key="5">
    <source>
        <dbReference type="Proteomes" id="UP000244571"/>
    </source>
</evidence>
<evidence type="ECO:0000256" key="2">
    <source>
        <dbReference type="ARBA" id="ARBA00022801"/>
    </source>
</evidence>
<feature type="chain" id="PRO_5015327361" evidence="3">
    <location>
        <begin position="28"/>
        <end position="479"/>
    </location>
</feature>
<dbReference type="NCBIfam" id="TIGR00666">
    <property type="entry name" value="PBP4"/>
    <property type="match status" value="1"/>
</dbReference>
<dbReference type="EMBL" id="CP028901">
    <property type="protein sequence ID" value="AWB33682.1"/>
    <property type="molecule type" value="Genomic_DNA"/>
</dbReference>
<gene>
    <name evidence="4" type="primary">dacB</name>
    <name evidence="4" type="ORF">DBV39_08190</name>
</gene>
<dbReference type="GO" id="GO:0004185">
    <property type="term" value="F:serine-type carboxypeptidase activity"/>
    <property type="evidence" value="ECO:0007669"/>
    <property type="project" value="InterPro"/>
</dbReference>
<dbReference type="SUPFAM" id="SSF56601">
    <property type="entry name" value="beta-lactamase/transpeptidase-like"/>
    <property type="match status" value="1"/>
</dbReference>
<evidence type="ECO:0000313" key="4">
    <source>
        <dbReference type="EMBL" id="AWB33682.1"/>
    </source>
</evidence>
<dbReference type="PANTHER" id="PTHR30023:SF0">
    <property type="entry name" value="PENICILLIN-SENSITIVE CARBOXYPEPTIDASE A"/>
    <property type="match status" value="1"/>
</dbReference>
<dbReference type="AlphaFoldDB" id="A0A2R4XIP0"/>
<comment type="similarity">
    <text evidence="1">Belongs to the peptidase S13 family.</text>
</comment>
<keyword evidence="5" id="KW-1185">Reference proteome</keyword>
<dbReference type="OrthoDB" id="9802627at2"/>